<dbReference type="Gene3D" id="1.10.10.2840">
    <property type="entry name" value="PucR C-terminal helix-turn-helix domain"/>
    <property type="match status" value="1"/>
</dbReference>
<dbReference type="EMBL" id="BAABGP010000012">
    <property type="protein sequence ID" value="GAA4484527.1"/>
    <property type="molecule type" value="Genomic_DNA"/>
</dbReference>
<evidence type="ECO:0000313" key="3">
    <source>
        <dbReference type="EMBL" id="GAA4484527.1"/>
    </source>
</evidence>
<dbReference type="Pfam" id="PF13556">
    <property type="entry name" value="HTH_30"/>
    <property type="match status" value="1"/>
</dbReference>
<feature type="domain" description="Purine catabolism PurC-like" evidence="1">
    <location>
        <begin position="10"/>
        <end position="126"/>
    </location>
</feature>
<sequence>METQFLTVADLVATASLNTRVLAGGEGAGRQVLWAHSCEMSDPEHWLGPHELLMTVGLCVPSDPQEQADFVARLDEAGLAGMMIGDHAPAPELSSDMFAEADRRGFPLLLAGPQIPYAVVARHVAAAYSSRQTLQVLKLSKIYHLAAYAGDDNADLTNDLSSLLSIGIHVVDETTGLTLLRSEKNPADTSESSSSHTYSLHGGHQVTLTITEFAGEELDSFLLIHLMKVLEVAVDRQLNDADRRSEVSARLMLSLLNGTALPEIAEFVHPHLPSDGFQLVSFPPADGRKIARAVAAAKLPVIVGAGRVSHLALVPVALIDELRRLLDGVTAHAGVSSVFTDYTDTRVAAVEAGKVLSAAQHSDRYWTEFEGTTVSVLTRSNREAADIIAGVLGPLADDSPRSVNLRQTLFAYLRNDRRWNETAAELSIHRQTLSYRLGKIEEETGLTLTKSSDLSALWIAYQAWESIAPASPAD</sequence>
<accession>A0ABP8PD77</accession>
<dbReference type="InterPro" id="IPR042070">
    <property type="entry name" value="PucR_C-HTH_sf"/>
</dbReference>
<comment type="caution">
    <text evidence="3">The sequence shown here is derived from an EMBL/GenBank/DDBJ whole genome shotgun (WGS) entry which is preliminary data.</text>
</comment>
<dbReference type="InterPro" id="IPR012914">
    <property type="entry name" value="PucR_dom"/>
</dbReference>
<protein>
    <submittedName>
        <fullName evidence="3">PucR family transcriptional regulator</fullName>
    </submittedName>
</protein>
<dbReference type="Pfam" id="PF07905">
    <property type="entry name" value="PucR"/>
    <property type="match status" value="1"/>
</dbReference>
<proteinExistence type="predicted"/>
<evidence type="ECO:0000313" key="4">
    <source>
        <dbReference type="Proteomes" id="UP001500731"/>
    </source>
</evidence>
<dbReference type="RefSeq" id="WP_345186175.1">
    <property type="nucleotide sequence ID" value="NZ_BAABGP010000012.1"/>
</dbReference>
<dbReference type="InterPro" id="IPR051448">
    <property type="entry name" value="CdaR-like_regulators"/>
</dbReference>
<gene>
    <name evidence="3" type="ORF">GCM10023171_17550</name>
</gene>
<keyword evidence="4" id="KW-1185">Reference proteome</keyword>
<dbReference type="InterPro" id="IPR025736">
    <property type="entry name" value="PucR_C-HTH_dom"/>
</dbReference>
<dbReference type="PANTHER" id="PTHR33744">
    <property type="entry name" value="CARBOHYDRATE DIACID REGULATOR"/>
    <property type="match status" value="1"/>
</dbReference>
<organism evidence="3 4">
    <name type="scientific">Microbacterium panaciterrae</name>
    <dbReference type="NCBI Taxonomy" id="985759"/>
    <lineage>
        <taxon>Bacteria</taxon>
        <taxon>Bacillati</taxon>
        <taxon>Actinomycetota</taxon>
        <taxon>Actinomycetes</taxon>
        <taxon>Micrococcales</taxon>
        <taxon>Microbacteriaceae</taxon>
        <taxon>Microbacterium</taxon>
    </lineage>
</organism>
<evidence type="ECO:0000259" key="2">
    <source>
        <dbReference type="Pfam" id="PF13556"/>
    </source>
</evidence>
<reference evidence="4" key="1">
    <citation type="journal article" date="2019" name="Int. J. Syst. Evol. Microbiol.">
        <title>The Global Catalogue of Microorganisms (GCM) 10K type strain sequencing project: providing services to taxonomists for standard genome sequencing and annotation.</title>
        <authorList>
            <consortium name="The Broad Institute Genomics Platform"/>
            <consortium name="The Broad Institute Genome Sequencing Center for Infectious Disease"/>
            <person name="Wu L."/>
            <person name="Ma J."/>
        </authorList>
    </citation>
    <scope>NUCLEOTIDE SEQUENCE [LARGE SCALE GENOMIC DNA]</scope>
    <source>
        <strain evidence="4">JCM 17839</strain>
    </source>
</reference>
<evidence type="ECO:0000259" key="1">
    <source>
        <dbReference type="Pfam" id="PF07905"/>
    </source>
</evidence>
<name>A0ABP8PD77_9MICO</name>
<feature type="domain" description="PucR C-terminal helix-turn-helix" evidence="2">
    <location>
        <begin position="405"/>
        <end position="463"/>
    </location>
</feature>
<dbReference type="Proteomes" id="UP001500731">
    <property type="component" value="Unassembled WGS sequence"/>
</dbReference>